<evidence type="ECO:0000313" key="7">
    <source>
        <dbReference type="EMBL" id="RHC50204.1"/>
    </source>
</evidence>
<dbReference type="InterPro" id="IPR000843">
    <property type="entry name" value="HTH_LacI"/>
</dbReference>
<accession>A0A412ZG71</accession>
<keyword evidence="2" id="KW-0805">Transcription regulation</keyword>
<dbReference type="Proteomes" id="UP000283975">
    <property type="component" value="Unassembled WGS sequence"/>
</dbReference>
<comment type="caution">
    <text evidence="6">The sequence shown here is derived from an EMBL/GenBank/DDBJ whole genome shotgun (WGS) entry which is preliminary data.</text>
</comment>
<evidence type="ECO:0000256" key="3">
    <source>
        <dbReference type="ARBA" id="ARBA00023125"/>
    </source>
</evidence>
<dbReference type="Pfam" id="PF00356">
    <property type="entry name" value="LacI"/>
    <property type="match status" value="1"/>
</dbReference>
<dbReference type="CDD" id="cd01392">
    <property type="entry name" value="HTH_LacI"/>
    <property type="match status" value="1"/>
</dbReference>
<evidence type="ECO:0000256" key="2">
    <source>
        <dbReference type="ARBA" id="ARBA00023015"/>
    </source>
</evidence>
<dbReference type="PANTHER" id="PTHR30146">
    <property type="entry name" value="LACI-RELATED TRANSCRIPTIONAL REPRESSOR"/>
    <property type="match status" value="1"/>
</dbReference>
<dbReference type="GeneID" id="23116547"/>
<dbReference type="GO" id="GO:0000976">
    <property type="term" value="F:transcription cis-regulatory region binding"/>
    <property type="evidence" value="ECO:0007669"/>
    <property type="project" value="TreeGrafter"/>
</dbReference>
<keyword evidence="3" id="KW-0238">DNA-binding</keyword>
<dbReference type="SMART" id="SM00354">
    <property type="entry name" value="HTH_LACI"/>
    <property type="match status" value="1"/>
</dbReference>
<dbReference type="PROSITE" id="PS50932">
    <property type="entry name" value="HTH_LACI_2"/>
    <property type="match status" value="1"/>
</dbReference>
<protein>
    <submittedName>
        <fullName evidence="6">LacI family transcriptional regulator</fullName>
    </submittedName>
</protein>
<keyword evidence="4" id="KW-0804">Transcription</keyword>
<organism evidence="6 9">
    <name type="scientific">Enterocloster bolteae</name>
    <dbReference type="NCBI Taxonomy" id="208479"/>
    <lineage>
        <taxon>Bacteria</taxon>
        <taxon>Bacillati</taxon>
        <taxon>Bacillota</taxon>
        <taxon>Clostridia</taxon>
        <taxon>Lachnospirales</taxon>
        <taxon>Lachnospiraceae</taxon>
        <taxon>Enterocloster</taxon>
    </lineage>
</organism>
<dbReference type="GO" id="GO:0003700">
    <property type="term" value="F:DNA-binding transcription factor activity"/>
    <property type="evidence" value="ECO:0007669"/>
    <property type="project" value="TreeGrafter"/>
</dbReference>
<name>A0A412ZG71_9FIRM</name>
<dbReference type="InterPro" id="IPR046335">
    <property type="entry name" value="LacI/GalR-like_sensor"/>
</dbReference>
<evidence type="ECO:0000313" key="9">
    <source>
        <dbReference type="Proteomes" id="UP000284543"/>
    </source>
</evidence>
<dbReference type="AlphaFoldDB" id="A0A412ZG71"/>
<feature type="domain" description="HTH lacI-type" evidence="5">
    <location>
        <begin position="6"/>
        <end position="45"/>
    </location>
</feature>
<dbReference type="Proteomes" id="UP000284543">
    <property type="component" value="Unassembled WGS sequence"/>
</dbReference>
<evidence type="ECO:0000259" key="5">
    <source>
        <dbReference type="PROSITE" id="PS50932"/>
    </source>
</evidence>
<dbReference type="EMBL" id="QSHZ01000038">
    <property type="protein sequence ID" value="RHC50204.1"/>
    <property type="molecule type" value="Genomic_DNA"/>
</dbReference>
<dbReference type="Gene3D" id="3.40.50.2300">
    <property type="match status" value="2"/>
</dbReference>
<dbReference type="KEGG" id="cbol:CGC65_06845"/>
<dbReference type="RefSeq" id="WP_002565422.1">
    <property type="nucleotide sequence ID" value="NZ_BAABZS010000001.1"/>
</dbReference>
<dbReference type="SUPFAM" id="SSF47413">
    <property type="entry name" value="lambda repressor-like DNA-binding domains"/>
    <property type="match status" value="1"/>
</dbReference>
<dbReference type="Gene3D" id="1.10.260.40">
    <property type="entry name" value="lambda repressor-like DNA-binding domains"/>
    <property type="match status" value="1"/>
</dbReference>
<dbReference type="SUPFAM" id="SSF53822">
    <property type="entry name" value="Periplasmic binding protein-like I"/>
    <property type="match status" value="1"/>
</dbReference>
<proteinExistence type="predicted"/>
<reference evidence="8 9" key="1">
    <citation type="submission" date="2018-08" db="EMBL/GenBank/DDBJ databases">
        <title>A genome reference for cultivated species of the human gut microbiota.</title>
        <authorList>
            <person name="Zou Y."/>
            <person name="Xue W."/>
            <person name="Luo G."/>
        </authorList>
    </citation>
    <scope>NUCLEOTIDE SEQUENCE [LARGE SCALE GENOMIC DNA]</scope>
    <source>
        <strain evidence="6 9">AF14-18</strain>
        <strain evidence="7 8">AM35-14</strain>
    </source>
</reference>
<evidence type="ECO:0000256" key="1">
    <source>
        <dbReference type="ARBA" id="ARBA00022491"/>
    </source>
</evidence>
<evidence type="ECO:0000313" key="8">
    <source>
        <dbReference type="Proteomes" id="UP000283975"/>
    </source>
</evidence>
<keyword evidence="1" id="KW-0678">Repressor</keyword>
<dbReference type="EMBL" id="QRZM01000001">
    <property type="protein sequence ID" value="RGV79172.1"/>
    <property type="molecule type" value="Genomic_DNA"/>
</dbReference>
<gene>
    <name evidence="7" type="ORF">DW839_26145</name>
    <name evidence="6" type="ORF">DWW02_05470</name>
</gene>
<dbReference type="Pfam" id="PF13377">
    <property type="entry name" value="Peripla_BP_3"/>
    <property type="match status" value="1"/>
</dbReference>
<sequence length="338" mass="38302">MALRAKDIAEMLGVSTATVSLVLNNKPGVGEKRRQEIIQKIKEMDCGYMLKEQRINNGSIGFVVYKREGSIVDESPFFTYILEGINNRINHYGYTLNFLYINKTMPRTEQEHQIKSGGYKGLIIFAVEMYYDDLQLFKESQIPFAILDNSFQENDVDAVSINNVQGTSKAVSYLCGMGHREIGYIRSKVRINSFDERYNAFKHKLRSLGGIFNKEYVVDVGYSEEDVKRDVKKYLEGRKRLPTAFFAENDLIGCSAIRAMQECGYRIPEDISVVGFDNRPISTLVEPQLTTINVPKDIFGPAAVDLLISRLDQGREQSLKVEIGTSLVKRGSVKKITD</sequence>
<dbReference type="PANTHER" id="PTHR30146:SF148">
    <property type="entry name" value="HTH-TYPE TRANSCRIPTIONAL REPRESSOR PURR-RELATED"/>
    <property type="match status" value="1"/>
</dbReference>
<evidence type="ECO:0000256" key="4">
    <source>
        <dbReference type="ARBA" id="ARBA00023163"/>
    </source>
</evidence>
<dbReference type="InterPro" id="IPR028082">
    <property type="entry name" value="Peripla_BP_I"/>
</dbReference>
<evidence type="ECO:0000313" key="6">
    <source>
        <dbReference type="EMBL" id="RGV79172.1"/>
    </source>
</evidence>
<dbReference type="InterPro" id="IPR010982">
    <property type="entry name" value="Lambda_DNA-bd_dom_sf"/>
</dbReference>